<dbReference type="KEGG" id="bfo:118417309"/>
<feature type="region of interest" description="Disordered" evidence="2">
    <location>
        <begin position="270"/>
        <end position="293"/>
    </location>
</feature>
<protein>
    <submittedName>
        <fullName evidence="5">Uncharacterized protein LOC118417309</fullName>
    </submittedName>
</protein>
<evidence type="ECO:0000313" key="5">
    <source>
        <dbReference type="RefSeq" id="XP_035678727.1"/>
    </source>
</evidence>
<evidence type="ECO:0000313" key="4">
    <source>
        <dbReference type="Proteomes" id="UP000001554"/>
    </source>
</evidence>
<evidence type="ECO:0000256" key="2">
    <source>
        <dbReference type="SAM" id="MobiDB-lite"/>
    </source>
</evidence>
<dbReference type="InterPro" id="IPR026715">
    <property type="entry name" value="SPATC1"/>
</dbReference>
<dbReference type="OrthoDB" id="6114770at2759"/>
<evidence type="ECO:0000259" key="3">
    <source>
        <dbReference type="Pfam" id="PF15059"/>
    </source>
</evidence>
<gene>
    <name evidence="5" type="primary">LOC118417309</name>
</gene>
<name>A0A9J7L9K3_BRAFL</name>
<proteinExistence type="predicted"/>
<feature type="region of interest" description="Disordered" evidence="2">
    <location>
        <begin position="228"/>
        <end position="250"/>
    </location>
</feature>
<dbReference type="Pfam" id="PF15059">
    <property type="entry name" value="Speriolin_C"/>
    <property type="match status" value="1"/>
</dbReference>
<dbReference type="RefSeq" id="XP_035678727.1">
    <property type="nucleotide sequence ID" value="XM_035822834.1"/>
</dbReference>
<keyword evidence="1" id="KW-0175">Coiled coil</keyword>
<evidence type="ECO:0000256" key="1">
    <source>
        <dbReference type="SAM" id="Coils"/>
    </source>
</evidence>
<keyword evidence="4" id="KW-1185">Reference proteome</keyword>
<dbReference type="Proteomes" id="UP000001554">
    <property type="component" value="Chromosome 6"/>
</dbReference>
<feature type="region of interest" description="Disordered" evidence="2">
    <location>
        <begin position="65"/>
        <end position="116"/>
    </location>
</feature>
<dbReference type="PANTHER" id="PTHR22192:SF17">
    <property type="entry name" value="SPERIOLIN-LIKE PROTEIN"/>
    <property type="match status" value="1"/>
</dbReference>
<reference evidence="5" key="2">
    <citation type="submission" date="2025-08" db="UniProtKB">
        <authorList>
            <consortium name="RefSeq"/>
        </authorList>
    </citation>
    <scope>IDENTIFICATION</scope>
    <source>
        <strain evidence="5">S238N-H82</strain>
        <tissue evidence="5">Testes</tissue>
    </source>
</reference>
<dbReference type="PANTHER" id="PTHR22192">
    <property type="entry name" value="SPERIOLIN"/>
    <property type="match status" value="1"/>
</dbReference>
<feature type="region of interest" description="Disordered" evidence="2">
    <location>
        <begin position="1"/>
        <end position="20"/>
    </location>
</feature>
<feature type="region of interest" description="Disordered" evidence="2">
    <location>
        <begin position="314"/>
        <end position="336"/>
    </location>
</feature>
<dbReference type="AlphaFoldDB" id="A0A9J7L9K3"/>
<dbReference type="GeneID" id="118417309"/>
<organism evidence="4 5">
    <name type="scientific">Branchiostoma floridae</name>
    <name type="common">Florida lancelet</name>
    <name type="synonym">Amphioxus</name>
    <dbReference type="NCBI Taxonomy" id="7739"/>
    <lineage>
        <taxon>Eukaryota</taxon>
        <taxon>Metazoa</taxon>
        <taxon>Chordata</taxon>
        <taxon>Cephalochordata</taxon>
        <taxon>Leptocardii</taxon>
        <taxon>Amphioxiformes</taxon>
        <taxon>Branchiostomatidae</taxon>
        <taxon>Branchiostoma</taxon>
    </lineage>
</organism>
<feature type="domain" description="Speriolin C-terminal" evidence="3">
    <location>
        <begin position="368"/>
        <end position="513"/>
    </location>
</feature>
<accession>A0A9J7L9K3</accession>
<dbReference type="GO" id="GO:0005813">
    <property type="term" value="C:centrosome"/>
    <property type="evidence" value="ECO:0000318"/>
    <property type="project" value="GO_Central"/>
</dbReference>
<dbReference type="InterPro" id="IPR029384">
    <property type="entry name" value="Speriolin_C"/>
</dbReference>
<sequence>MAESARTGDEESPLKEYLDQVEKEVDLDRSNYDLARENSRLKLQLEVLYSEMRAARAQASLDRVLREQETVVQTPGSAPASPPLAGPSPGGRGTSPEPGSPDKPAATSGNLSAEEEGLVDRWTQSLVQRMSPAVTRGDRRCQACQTSGGNLTDFPPVTMGNRRCQTCRTIEENMSDSVLAAGPERSAPGPGRDAGRSLSAAEEDLLNSWADRLAERIVSFSQPQVTSTPVKVKRNQRTTRSPDKQHLQTCRADRYERRLAECLADTSLPVVPTGEATPVSPHTPAGSSSRDRHAESPCQMCWEAANDSLAAVQERIRRDSSATPSGPGPALQRTAGVTRAAATPCGSRGRCSHSAQSCRPGCPGCLRVVGELAFQLDMQILQYVFQRRRLYGFTLRNIAEKIREEAEKENTSMEARVRTTVLETRLRHVLGVMEPAGYDWGVHPRLAEETVNQCGVIKGRLDNRTLEALGYTDPCQLHHMVSSILPPSKVRGVIVLLDSLRALTANLGKPVFSF</sequence>
<reference evidence="4" key="1">
    <citation type="journal article" date="2020" name="Nat. Ecol. Evol.">
        <title>Deeply conserved synteny resolves early events in vertebrate evolution.</title>
        <authorList>
            <person name="Simakov O."/>
            <person name="Marletaz F."/>
            <person name="Yue J.X."/>
            <person name="O'Connell B."/>
            <person name="Jenkins J."/>
            <person name="Brandt A."/>
            <person name="Calef R."/>
            <person name="Tung C.H."/>
            <person name="Huang T.K."/>
            <person name="Schmutz J."/>
            <person name="Satoh N."/>
            <person name="Yu J.K."/>
            <person name="Putnam N.H."/>
            <person name="Green R.E."/>
            <person name="Rokhsar D.S."/>
        </authorList>
    </citation>
    <scope>NUCLEOTIDE SEQUENCE [LARGE SCALE GENOMIC DNA]</scope>
    <source>
        <strain evidence="4">S238N-H82</strain>
    </source>
</reference>
<feature type="coiled-coil region" evidence="1">
    <location>
        <begin position="396"/>
        <end position="423"/>
    </location>
</feature>
<feature type="compositionally biased region" description="Basic and acidic residues" evidence="2">
    <location>
        <begin position="240"/>
        <end position="250"/>
    </location>
</feature>
<dbReference type="OMA" id="WEAANDS"/>